<sequence length="259" mass="29193">MDPASRRKSNSVGASNSNFEKDKSPMGRDLEVAVSEVTHLLITLALWLLVKVIKLDIISRKQLNLPIFDVKQQSVRNPARMGRPSLSGFSCNNNKRLTAAPLMMSLGKSSHHRDSLSTNDRPNLETVIHQHNIHICHTSVPQIALSAQKLPLMDSLDSTEESNCMSNTLERLFISTDLDQVDSKANQSPNFRRTLLLGDSFAIALFISDITPKNAAYLCCQRMDIIKYSQETEKQIMMDEKHNRSLDYAAQHDILDFRT</sequence>
<evidence type="ECO:0000313" key="2">
    <source>
        <dbReference type="EMBL" id="KOX68365.1"/>
    </source>
</evidence>
<dbReference type="EMBL" id="KQ435933">
    <property type="protein sequence ID" value="KOX68365.1"/>
    <property type="molecule type" value="Genomic_DNA"/>
</dbReference>
<organism evidence="2 3">
    <name type="scientific">Melipona quadrifasciata</name>
    <dbReference type="NCBI Taxonomy" id="166423"/>
    <lineage>
        <taxon>Eukaryota</taxon>
        <taxon>Metazoa</taxon>
        <taxon>Ecdysozoa</taxon>
        <taxon>Arthropoda</taxon>
        <taxon>Hexapoda</taxon>
        <taxon>Insecta</taxon>
        <taxon>Pterygota</taxon>
        <taxon>Neoptera</taxon>
        <taxon>Endopterygota</taxon>
        <taxon>Hymenoptera</taxon>
        <taxon>Apocrita</taxon>
        <taxon>Aculeata</taxon>
        <taxon>Apoidea</taxon>
        <taxon>Anthophila</taxon>
        <taxon>Apidae</taxon>
        <taxon>Melipona</taxon>
    </lineage>
</organism>
<feature type="region of interest" description="Disordered" evidence="1">
    <location>
        <begin position="1"/>
        <end position="24"/>
    </location>
</feature>
<evidence type="ECO:0000256" key="1">
    <source>
        <dbReference type="SAM" id="MobiDB-lite"/>
    </source>
</evidence>
<evidence type="ECO:0000313" key="3">
    <source>
        <dbReference type="Proteomes" id="UP000053105"/>
    </source>
</evidence>
<reference evidence="2 3" key="1">
    <citation type="submission" date="2015-07" db="EMBL/GenBank/DDBJ databases">
        <title>The genome of Melipona quadrifasciata.</title>
        <authorList>
            <person name="Pan H."/>
            <person name="Kapheim K."/>
        </authorList>
    </citation>
    <scope>NUCLEOTIDE SEQUENCE [LARGE SCALE GENOMIC DNA]</scope>
    <source>
        <strain evidence="2">0111107301</strain>
        <tissue evidence="2">Whole body</tissue>
    </source>
</reference>
<dbReference type="AlphaFoldDB" id="A0A0M8ZPD0"/>
<accession>A0A0M8ZPD0</accession>
<dbReference type="Proteomes" id="UP000053105">
    <property type="component" value="Unassembled WGS sequence"/>
</dbReference>
<proteinExistence type="predicted"/>
<protein>
    <submittedName>
        <fullName evidence="2">Uncharacterized protein</fullName>
    </submittedName>
</protein>
<keyword evidence="3" id="KW-1185">Reference proteome</keyword>
<gene>
    <name evidence="2" type="ORF">WN51_07586</name>
</gene>
<name>A0A0M8ZPD0_9HYME</name>